<dbReference type="OrthoDB" id="415825at2"/>
<sequence>MNSDLASQILQRENQEKEALALLLDRYLSKSDRLLVQKTQMGTSEAYLGSVTLEWLAARVCFASQLPLFQQKFDPKTNNIIRDAQTIEQLQQRPLDWSRQAHLAQYLATRKHHKFPPVLAVISPHWVNDPNAEAWGSGKSAQIPAVNFTPLDPQQNLGLLDVSENFSIFALDGQHRLMGIQGLMELIKTGRLELYNKIKKAAGQVITTDDLMETYDLNLSYLQSLAKEKIGVEFIPAVLSGETYEQARRRVRSIFVHVNRMAVILSKGQLALLNEDDGFAIIARQIAMNHPLLKDRDDPNWHPRVNWDSATISSKSTVLTTLQALQDMSEGYLSHQYPHWQPKNKKHIIPLRPEDEELEEALEIFTELFDHLANLPSYRQLAQGKKTPQLRRFSHEQGKGQANLLFRPVGQIALAQALGILVFKNQIPIDTLFEKLYQFDEAGGFSQIEKPSSLWYGILYDPLKKRIQVAGRKLAAKLIVYLLGGMDEKEQHQLDQEFVQARTIEKQAINFNGENVAPEAIKLPTVL</sequence>
<dbReference type="InterPro" id="IPR017642">
    <property type="entry name" value="DNA_S_mod_DndB"/>
</dbReference>
<keyword evidence="2" id="KW-1185">Reference proteome</keyword>
<accession>E0UFF9</accession>
<name>E0UFF9_GLOV7</name>
<organism evidence="1 2">
    <name type="scientific">Gloeothece verrucosa (strain PCC 7822)</name>
    <name type="common">Cyanothece sp. (strain PCC 7822)</name>
    <dbReference type="NCBI Taxonomy" id="497965"/>
    <lineage>
        <taxon>Bacteria</taxon>
        <taxon>Bacillati</taxon>
        <taxon>Cyanobacteriota</taxon>
        <taxon>Cyanophyceae</taxon>
        <taxon>Oscillatoriophycideae</taxon>
        <taxon>Chroococcales</taxon>
        <taxon>Aphanothecaceae</taxon>
        <taxon>Gloeothece</taxon>
        <taxon>Gloeothece verrucosa</taxon>
    </lineage>
</organism>
<dbReference type="STRING" id="497965.Cyan7822_4750"/>
<dbReference type="eggNOG" id="ENOG502Z7VQ">
    <property type="taxonomic scope" value="Bacteria"/>
</dbReference>
<evidence type="ECO:0000313" key="2">
    <source>
        <dbReference type="Proteomes" id="UP000008206"/>
    </source>
</evidence>
<dbReference type="Proteomes" id="UP000008206">
    <property type="component" value="Chromosome"/>
</dbReference>
<dbReference type="NCBIfam" id="TIGR03187">
    <property type="entry name" value="DGQHR"/>
    <property type="match status" value="2"/>
</dbReference>
<reference evidence="2" key="1">
    <citation type="journal article" date="2011" name="MBio">
        <title>Novel metabolic attributes of the genus Cyanothece, comprising a group of unicellular nitrogen-fixing Cyanobacteria.</title>
        <authorList>
            <person name="Bandyopadhyay A."/>
            <person name="Elvitigala T."/>
            <person name="Welsh E."/>
            <person name="Stockel J."/>
            <person name="Liberton M."/>
            <person name="Min H."/>
            <person name="Sherman L.A."/>
            <person name="Pakrasi H.B."/>
        </authorList>
    </citation>
    <scope>NUCLEOTIDE SEQUENCE [LARGE SCALE GENOMIC DNA]</scope>
    <source>
        <strain evidence="2">PCC 7822</strain>
    </source>
</reference>
<dbReference type="AlphaFoldDB" id="E0UFF9"/>
<dbReference type="InterPro" id="IPR017601">
    <property type="entry name" value="DGQHR-contain_dom"/>
</dbReference>
<dbReference type="KEGG" id="cyj:Cyan7822_4750"/>
<dbReference type="HOGENOM" id="CLU_042011_0_0_3"/>
<gene>
    <name evidence="1" type="ordered locus">Cyan7822_4750</name>
</gene>
<evidence type="ECO:0000313" key="1">
    <source>
        <dbReference type="EMBL" id="ADN16653.1"/>
    </source>
</evidence>
<protein>
    <submittedName>
        <fullName evidence="1">DGQHR domain protein</fullName>
    </submittedName>
</protein>
<dbReference type="EMBL" id="CP002198">
    <property type="protein sequence ID" value="ADN16653.1"/>
    <property type="molecule type" value="Genomic_DNA"/>
</dbReference>
<dbReference type="RefSeq" id="WP_013324693.1">
    <property type="nucleotide sequence ID" value="NC_014501.1"/>
</dbReference>
<proteinExistence type="predicted"/>
<dbReference type="CDD" id="cd16414">
    <property type="entry name" value="dndB_like"/>
    <property type="match status" value="1"/>
</dbReference>
<dbReference type="Pfam" id="PF14072">
    <property type="entry name" value="DndB"/>
    <property type="match status" value="1"/>
</dbReference>